<gene>
    <name evidence="1" type="ORF">HAX54_009030</name>
</gene>
<name>A0ABS8WVB9_DATST</name>
<evidence type="ECO:0000313" key="1">
    <source>
        <dbReference type="EMBL" id="MCE3216895.1"/>
    </source>
</evidence>
<protein>
    <submittedName>
        <fullName evidence="1">Uncharacterized protein</fullName>
    </submittedName>
</protein>
<dbReference type="Proteomes" id="UP000823775">
    <property type="component" value="Unassembled WGS sequence"/>
</dbReference>
<reference evidence="1 2" key="1">
    <citation type="journal article" date="2021" name="BMC Genomics">
        <title>Datura genome reveals duplications of psychoactive alkaloid biosynthetic genes and high mutation rate following tissue culture.</title>
        <authorList>
            <person name="Rajewski A."/>
            <person name="Carter-House D."/>
            <person name="Stajich J."/>
            <person name="Litt A."/>
        </authorList>
    </citation>
    <scope>NUCLEOTIDE SEQUENCE [LARGE SCALE GENOMIC DNA]</scope>
    <source>
        <strain evidence="1">AR-01</strain>
    </source>
</reference>
<proteinExistence type="predicted"/>
<dbReference type="EMBL" id="JACEIK010014840">
    <property type="protein sequence ID" value="MCE3216895.1"/>
    <property type="molecule type" value="Genomic_DNA"/>
</dbReference>
<accession>A0ABS8WVB9</accession>
<organism evidence="1 2">
    <name type="scientific">Datura stramonium</name>
    <name type="common">Jimsonweed</name>
    <name type="synonym">Common thornapple</name>
    <dbReference type="NCBI Taxonomy" id="4076"/>
    <lineage>
        <taxon>Eukaryota</taxon>
        <taxon>Viridiplantae</taxon>
        <taxon>Streptophyta</taxon>
        <taxon>Embryophyta</taxon>
        <taxon>Tracheophyta</taxon>
        <taxon>Spermatophyta</taxon>
        <taxon>Magnoliopsida</taxon>
        <taxon>eudicotyledons</taxon>
        <taxon>Gunneridae</taxon>
        <taxon>Pentapetalae</taxon>
        <taxon>asterids</taxon>
        <taxon>lamiids</taxon>
        <taxon>Solanales</taxon>
        <taxon>Solanaceae</taxon>
        <taxon>Solanoideae</taxon>
        <taxon>Datureae</taxon>
        <taxon>Datura</taxon>
    </lineage>
</organism>
<keyword evidence="2" id="KW-1185">Reference proteome</keyword>
<comment type="caution">
    <text evidence="1">The sequence shown here is derived from an EMBL/GenBank/DDBJ whole genome shotgun (WGS) entry which is preliminary data.</text>
</comment>
<sequence>MNIIRVCRPVTAGEDGAMVASGKVRVREERGGRDERSTEALMVCFTSRRGEEERTVVGFGQSTGAVRERRAGGTFSSIKDNWRRERRRRWKRGLMVAEGRWRRRENGC</sequence>
<feature type="non-terminal residue" evidence="1">
    <location>
        <position position="108"/>
    </location>
</feature>
<evidence type="ECO:0000313" key="2">
    <source>
        <dbReference type="Proteomes" id="UP000823775"/>
    </source>
</evidence>